<evidence type="ECO:0000313" key="2">
    <source>
        <dbReference type="Proteomes" id="UP000176634"/>
    </source>
</evidence>
<dbReference type="EMBL" id="MFRA01000005">
    <property type="protein sequence ID" value="OGH92772.1"/>
    <property type="molecule type" value="Genomic_DNA"/>
</dbReference>
<sequence length="78" mass="8846">MATTFLDALKRKGGGEGAKAMLRHLRAKLSGENFDRFLNSTPDGDDFWPAYISRKFTKDEPDKYGYDQFAADVLRLRG</sequence>
<proteinExistence type="predicted"/>
<organism evidence="1 2">
    <name type="scientific">Candidatus Magasanikbacteria bacterium RIFOXYD1_FULL_40_23</name>
    <dbReference type="NCBI Taxonomy" id="1798705"/>
    <lineage>
        <taxon>Bacteria</taxon>
        <taxon>Candidatus Magasanikiibacteriota</taxon>
    </lineage>
</organism>
<dbReference type="AlphaFoldDB" id="A0A1F6P9C6"/>
<dbReference type="STRING" id="1798705.A2563_03835"/>
<evidence type="ECO:0000313" key="1">
    <source>
        <dbReference type="EMBL" id="OGH92772.1"/>
    </source>
</evidence>
<protein>
    <submittedName>
        <fullName evidence="1">Uncharacterized protein</fullName>
    </submittedName>
</protein>
<comment type="caution">
    <text evidence="1">The sequence shown here is derived from an EMBL/GenBank/DDBJ whole genome shotgun (WGS) entry which is preliminary data.</text>
</comment>
<reference evidence="1 2" key="1">
    <citation type="journal article" date="2016" name="Nat. Commun.">
        <title>Thousands of microbial genomes shed light on interconnected biogeochemical processes in an aquifer system.</title>
        <authorList>
            <person name="Anantharaman K."/>
            <person name="Brown C.T."/>
            <person name="Hug L.A."/>
            <person name="Sharon I."/>
            <person name="Castelle C.J."/>
            <person name="Probst A.J."/>
            <person name="Thomas B.C."/>
            <person name="Singh A."/>
            <person name="Wilkins M.J."/>
            <person name="Karaoz U."/>
            <person name="Brodie E.L."/>
            <person name="Williams K.H."/>
            <person name="Hubbard S.S."/>
            <person name="Banfield J.F."/>
        </authorList>
    </citation>
    <scope>NUCLEOTIDE SEQUENCE [LARGE SCALE GENOMIC DNA]</scope>
</reference>
<gene>
    <name evidence="1" type="ORF">A2563_03835</name>
</gene>
<name>A0A1F6P9C6_9BACT</name>
<accession>A0A1F6P9C6</accession>
<dbReference type="Proteomes" id="UP000176634">
    <property type="component" value="Unassembled WGS sequence"/>
</dbReference>